<protein>
    <recommendedName>
        <fullName evidence="3">Trafficking protein particle complex subunit 11 domain-containing protein</fullName>
    </recommendedName>
</protein>
<evidence type="ECO:0000313" key="1">
    <source>
        <dbReference type="EMBL" id="RNF12696.1"/>
    </source>
</evidence>
<evidence type="ECO:0000313" key="2">
    <source>
        <dbReference type="Proteomes" id="UP000284403"/>
    </source>
</evidence>
<dbReference type="RefSeq" id="XP_029226589.1">
    <property type="nucleotide sequence ID" value="XM_029373285.1"/>
</dbReference>
<dbReference type="AlphaFoldDB" id="A0A3S5ISQ3"/>
<accession>A0A3S5ISQ3</accession>
<keyword evidence="2" id="KW-1185">Reference proteome</keyword>
<proteinExistence type="predicted"/>
<dbReference type="PANTHER" id="PTHR14374:SF0">
    <property type="entry name" value="TRAFFICKING PROTEIN PARTICLE COMPLEX SUBUNIT 11"/>
    <property type="match status" value="1"/>
</dbReference>
<dbReference type="EMBL" id="MKKU01000434">
    <property type="protein sequence ID" value="RNF12696.1"/>
    <property type="molecule type" value="Genomic_DNA"/>
</dbReference>
<dbReference type="GeneID" id="40320019"/>
<organism evidence="1 2">
    <name type="scientific">Trypanosoma conorhini</name>
    <dbReference type="NCBI Taxonomy" id="83891"/>
    <lineage>
        <taxon>Eukaryota</taxon>
        <taxon>Discoba</taxon>
        <taxon>Euglenozoa</taxon>
        <taxon>Kinetoplastea</taxon>
        <taxon>Metakinetoplastina</taxon>
        <taxon>Trypanosomatida</taxon>
        <taxon>Trypanosomatidae</taxon>
        <taxon>Trypanosoma</taxon>
    </lineage>
</organism>
<dbReference type="PANTHER" id="PTHR14374">
    <property type="entry name" value="FOIE GRAS"/>
    <property type="match status" value="1"/>
</dbReference>
<name>A0A3S5ISQ3_9TRYP</name>
<evidence type="ECO:0008006" key="3">
    <source>
        <dbReference type="Google" id="ProtNLM"/>
    </source>
</evidence>
<reference evidence="1 2" key="1">
    <citation type="journal article" date="2018" name="BMC Genomics">
        <title>Genomic comparison of Trypanosoma conorhini and Trypanosoma rangeli to Trypanosoma cruzi strains of high and low virulence.</title>
        <authorList>
            <person name="Bradwell K.R."/>
            <person name="Koparde V.N."/>
            <person name="Matveyev A.V."/>
            <person name="Serrano M.G."/>
            <person name="Alves J.M."/>
            <person name="Parikh H."/>
            <person name="Huang B."/>
            <person name="Lee V."/>
            <person name="Espinosa-Alvarez O."/>
            <person name="Ortiz P.A."/>
            <person name="Costa-Martins A.G."/>
            <person name="Teixeira M.M."/>
            <person name="Buck G.A."/>
        </authorList>
    </citation>
    <scope>NUCLEOTIDE SEQUENCE [LARGE SCALE GENOMIC DNA]</scope>
    <source>
        <strain evidence="1 2">025E</strain>
    </source>
</reference>
<comment type="caution">
    <text evidence="1">The sequence shown here is derived from an EMBL/GenBank/DDBJ whole genome shotgun (WGS) entry which is preliminary data.</text>
</comment>
<dbReference type="OrthoDB" id="6278596at2759"/>
<gene>
    <name evidence="1" type="ORF">Tco025E_06408</name>
</gene>
<sequence length="659" mass="75581">MEFLSQFYNDDSYREYLDASPCFSLAVLSRKRLRIAEGLFRFFDSHTRFRVNYYSDLQSLFAKGVESSLPLEASGVLKSAWCSKHCKLRCSCLLVCLDWDQLGETAIDEVWLSGVSSQLKEYTRSFRSKVIIALTTENEIRNSANATAQLEKLQYNMKMFLGHDFKSVLPLFELGMEKESAEKLFEMALELARKYHTDEVLRLKNFKLEPSYSLVRRDFKIGWHSLVLNDTKSAQKYFESSYRILRKLAPPWPAMELRACGTLLLLRVLYSGSLESTISSDDIYCRLVEDHIMWIGKALRCGSSEVKHMARFVRLLIVGECYEWLVRNCLYLSAETRRDYLVAATGAFEEATEISQSRNSLQEPTVAPVFVGTECYLGTHKFIFCSETCIKALQLRVKNLLSELESESSLCLDALYISFGAYINLQAWEQVFFCMENFRQRRIGTYREAEFAHKLWISVMNSTSGKLIEQNREYILFSLVSLCFGPAVDGVQRHYMQKFLDLVRQNELKQVNLSYPRRGHFAPFTVLCNFQCDHHVCATPTELYITLFTASVEGIILDALSVTVSRLSGDGTESASTYLAFDKALKFNLNNPSSACLKLTLDEPGLYQCTSVRGCVNCAGMHLNVEWKLEKKQVQNRFYEKRRGLGVFLAYCIISHGYT</sequence>
<dbReference type="Proteomes" id="UP000284403">
    <property type="component" value="Unassembled WGS sequence"/>
</dbReference>